<dbReference type="AlphaFoldDB" id="A0A4R2RE27"/>
<name>A0A4R2RE27_9FIRM</name>
<proteinExistence type="predicted"/>
<dbReference type="RefSeq" id="WP_131920260.1">
    <property type="nucleotide sequence ID" value="NZ_JAOQNU010000027.1"/>
</dbReference>
<evidence type="ECO:0000313" key="1">
    <source>
        <dbReference type="EMBL" id="TCP61742.1"/>
    </source>
</evidence>
<organism evidence="1 2">
    <name type="scientific">Heliophilum fasciatum</name>
    <dbReference type="NCBI Taxonomy" id="35700"/>
    <lineage>
        <taxon>Bacteria</taxon>
        <taxon>Bacillati</taxon>
        <taxon>Bacillota</taxon>
        <taxon>Clostridia</taxon>
        <taxon>Eubacteriales</taxon>
        <taxon>Heliobacteriaceae</taxon>
        <taxon>Heliophilum</taxon>
    </lineage>
</organism>
<reference evidence="1 2" key="1">
    <citation type="submission" date="2019-03" db="EMBL/GenBank/DDBJ databases">
        <title>Genomic Encyclopedia of Type Strains, Phase IV (KMG-IV): sequencing the most valuable type-strain genomes for metagenomic binning, comparative biology and taxonomic classification.</title>
        <authorList>
            <person name="Goeker M."/>
        </authorList>
    </citation>
    <scope>NUCLEOTIDE SEQUENCE [LARGE SCALE GENOMIC DNA]</scope>
    <source>
        <strain evidence="1 2">DSM 11170</strain>
    </source>
</reference>
<dbReference type="OrthoDB" id="979132at2"/>
<accession>A0A4R2RE27</accession>
<protein>
    <submittedName>
        <fullName evidence="1">Uncharacterized protein</fullName>
    </submittedName>
</protein>
<comment type="caution">
    <text evidence="1">The sequence shown here is derived from an EMBL/GenBank/DDBJ whole genome shotgun (WGS) entry which is preliminary data.</text>
</comment>
<keyword evidence="2" id="KW-1185">Reference proteome</keyword>
<dbReference type="Proteomes" id="UP000294813">
    <property type="component" value="Unassembled WGS sequence"/>
</dbReference>
<gene>
    <name evidence="1" type="ORF">EDD73_12613</name>
</gene>
<sequence length="236" mass="26793">MWVTSTYELSNLFSLRVSSSTSSGGKSHLIPTPYVVKMALINASFRWDGRGKEDFSWIRPLTIAFKTPQKIVVSNQFVKIMKEARDGDDTYQQTVGLRQYVYWEGPLGIAFEVSALSAACRERLMRLCSLTNYFGKRGSFVQFMDATMVETLPEGYSFLFDEIQPDHVHQVITKGMLIQLMDDMAGKASFETFDSYSPARMKLFEDRVFKPVVLSSVKGASSRGYTMYDNIYSSET</sequence>
<evidence type="ECO:0000313" key="2">
    <source>
        <dbReference type="Proteomes" id="UP000294813"/>
    </source>
</evidence>
<dbReference type="EMBL" id="SLXT01000026">
    <property type="protein sequence ID" value="TCP61742.1"/>
    <property type="molecule type" value="Genomic_DNA"/>
</dbReference>